<gene>
    <name evidence="1" type="ORF">TNCT_368951</name>
</gene>
<proteinExistence type="predicted"/>
<name>A0A8X6EZA8_TRICU</name>
<accession>A0A8X6EZA8</accession>
<evidence type="ECO:0000313" key="1">
    <source>
        <dbReference type="EMBL" id="GFQ65542.1"/>
    </source>
</evidence>
<keyword evidence="2" id="KW-1185">Reference proteome</keyword>
<reference evidence="1" key="1">
    <citation type="submission" date="2020-07" db="EMBL/GenBank/DDBJ databases">
        <title>Multicomponent nature underlies the extraordinary mechanical properties of spider dragline silk.</title>
        <authorList>
            <person name="Kono N."/>
            <person name="Nakamura H."/>
            <person name="Mori M."/>
            <person name="Yoshida Y."/>
            <person name="Ohtoshi R."/>
            <person name="Malay A.D."/>
            <person name="Moran D.A.P."/>
            <person name="Tomita M."/>
            <person name="Numata K."/>
            <person name="Arakawa K."/>
        </authorList>
    </citation>
    <scope>NUCLEOTIDE SEQUENCE</scope>
</reference>
<dbReference type="EMBL" id="BMAO01020191">
    <property type="protein sequence ID" value="GFQ65542.1"/>
    <property type="molecule type" value="Genomic_DNA"/>
</dbReference>
<dbReference type="AlphaFoldDB" id="A0A8X6EZA8"/>
<dbReference type="Proteomes" id="UP000887116">
    <property type="component" value="Unassembled WGS sequence"/>
</dbReference>
<organism evidence="1 2">
    <name type="scientific">Trichonephila clavata</name>
    <name type="common">Joro spider</name>
    <name type="synonym">Nephila clavata</name>
    <dbReference type="NCBI Taxonomy" id="2740835"/>
    <lineage>
        <taxon>Eukaryota</taxon>
        <taxon>Metazoa</taxon>
        <taxon>Ecdysozoa</taxon>
        <taxon>Arthropoda</taxon>
        <taxon>Chelicerata</taxon>
        <taxon>Arachnida</taxon>
        <taxon>Araneae</taxon>
        <taxon>Araneomorphae</taxon>
        <taxon>Entelegynae</taxon>
        <taxon>Araneoidea</taxon>
        <taxon>Nephilidae</taxon>
        <taxon>Trichonephila</taxon>
    </lineage>
</organism>
<comment type="caution">
    <text evidence="1">The sequence shown here is derived from an EMBL/GenBank/DDBJ whole genome shotgun (WGS) entry which is preliminary data.</text>
</comment>
<sequence length="86" mass="10224">MEFPIPGYLLFPLNHFSASDTKKEKSSTTNWKEMENRSCIVFKTDRPRNRKNHTMRYNFPFSSIPVTIRPPQEQYSYGKEEYLASL</sequence>
<protein>
    <submittedName>
        <fullName evidence="1">Uncharacterized protein</fullName>
    </submittedName>
</protein>
<evidence type="ECO:0000313" key="2">
    <source>
        <dbReference type="Proteomes" id="UP000887116"/>
    </source>
</evidence>